<dbReference type="Proteomes" id="UP000824120">
    <property type="component" value="Chromosome 3"/>
</dbReference>
<dbReference type="AlphaFoldDB" id="A0A9J5ZXL9"/>
<accession>A0A9J5ZXL9</accession>
<dbReference type="EMBL" id="JACXVP010000003">
    <property type="protein sequence ID" value="KAG5616984.1"/>
    <property type="molecule type" value="Genomic_DNA"/>
</dbReference>
<sequence>MEPYIHQIKGTTSPKSDGSSCLSPFSKRSSVGGVAFETADGPGQKLPDIAVFPVRLGEGVLKRPWRRKNVGKEEKSYGESFEDMMFWEKATSWKRKS</sequence>
<keyword evidence="3" id="KW-1185">Reference proteome</keyword>
<gene>
    <name evidence="2" type="ORF">H5410_016808</name>
</gene>
<proteinExistence type="predicted"/>
<protein>
    <submittedName>
        <fullName evidence="2">Uncharacterized protein</fullName>
    </submittedName>
</protein>
<reference evidence="2 3" key="1">
    <citation type="submission" date="2020-09" db="EMBL/GenBank/DDBJ databases">
        <title>De no assembly of potato wild relative species, Solanum commersonii.</title>
        <authorList>
            <person name="Cho K."/>
        </authorList>
    </citation>
    <scope>NUCLEOTIDE SEQUENCE [LARGE SCALE GENOMIC DNA]</scope>
    <source>
        <strain evidence="2">LZ3.2</strain>
        <tissue evidence="2">Leaf</tissue>
    </source>
</reference>
<evidence type="ECO:0000256" key="1">
    <source>
        <dbReference type="SAM" id="MobiDB-lite"/>
    </source>
</evidence>
<comment type="caution">
    <text evidence="2">The sequence shown here is derived from an EMBL/GenBank/DDBJ whole genome shotgun (WGS) entry which is preliminary data.</text>
</comment>
<feature type="region of interest" description="Disordered" evidence="1">
    <location>
        <begin position="1"/>
        <end position="24"/>
    </location>
</feature>
<evidence type="ECO:0000313" key="3">
    <source>
        <dbReference type="Proteomes" id="UP000824120"/>
    </source>
</evidence>
<feature type="compositionally biased region" description="Polar residues" evidence="1">
    <location>
        <begin position="9"/>
        <end position="24"/>
    </location>
</feature>
<evidence type="ECO:0000313" key="2">
    <source>
        <dbReference type="EMBL" id="KAG5616984.1"/>
    </source>
</evidence>
<organism evidence="2 3">
    <name type="scientific">Solanum commersonii</name>
    <name type="common">Commerson's wild potato</name>
    <name type="synonym">Commerson's nightshade</name>
    <dbReference type="NCBI Taxonomy" id="4109"/>
    <lineage>
        <taxon>Eukaryota</taxon>
        <taxon>Viridiplantae</taxon>
        <taxon>Streptophyta</taxon>
        <taxon>Embryophyta</taxon>
        <taxon>Tracheophyta</taxon>
        <taxon>Spermatophyta</taxon>
        <taxon>Magnoliopsida</taxon>
        <taxon>eudicotyledons</taxon>
        <taxon>Gunneridae</taxon>
        <taxon>Pentapetalae</taxon>
        <taxon>asterids</taxon>
        <taxon>lamiids</taxon>
        <taxon>Solanales</taxon>
        <taxon>Solanaceae</taxon>
        <taxon>Solanoideae</taxon>
        <taxon>Solaneae</taxon>
        <taxon>Solanum</taxon>
    </lineage>
</organism>
<name>A0A9J5ZXL9_SOLCO</name>